<name>A0A5N6EJ30_9EURO</name>
<protein>
    <submittedName>
        <fullName evidence="1">Uncharacterized protein</fullName>
    </submittedName>
</protein>
<dbReference type="AlphaFoldDB" id="A0A5N6EJ30"/>
<proteinExistence type="predicted"/>
<accession>A0A5N6EJ30</accession>
<sequence length="108" mass="11590">MQQGTGVAQHGMCAPALTLFGMAIAHALGRLLSIWVTSGEAATPLPIWHAPDGILSNQVGILGNNEKTGHILASSFAVWLKFNFQTSQQCDMEHIIQWLAVSVISLHS</sequence>
<organism evidence="1 2">
    <name type="scientific">Aspergillus novoparasiticus</name>
    <dbReference type="NCBI Taxonomy" id="986946"/>
    <lineage>
        <taxon>Eukaryota</taxon>
        <taxon>Fungi</taxon>
        <taxon>Dikarya</taxon>
        <taxon>Ascomycota</taxon>
        <taxon>Pezizomycotina</taxon>
        <taxon>Eurotiomycetes</taxon>
        <taxon>Eurotiomycetidae</taxon>
        <taxon>Eurotiales</taxon>
        <taxon>Aspergillaceae</taxon>
        <taxon>Aspergillus</taxon>
        <taxon>Aspergillus subgen. Circumdati</taxon>
    </lineage>
</organism>
<dbReference type="EMBL" id="ML733472">
    <property type="protein sequence ID" value="KAB8216883.1"/>
    <property type="molecule type" value="Genomic_DNA"/>
</dbReference>
<evidence type="ECO:0000313" key="2">
    <source>
        <dbReference type="Proteomes" id="UP000326799"/>
    </source>
</evidence>
<gene>
    <name evidence="1" type="ORF">BDV33DRAFT_147459</name>
</gene>
<reference evidence="1 2" key="1">
    <citation type="submission" date="2019-04" db="EMBL/GenBank/DDBJ databases">
        <title>Fungal friends and foes A comparative genomics study of 23 Aspergillus species from section Flavi.</title>
        <authorList>
            <consortium name="DOE Joint Genome Institute"/>
            <person name="Kjaerbolling I."/>
            <person name="Vesth T.C."/>
            <person name="Frisvad J.C."/>
            <person name="Nybo J.L."/>
            <person name="Theobald S."/>
            <person name="Kildgaard S."/>
            <person name="Petersen T.I."/>
            <person name="Kuo A."/>
            <person name="Sato A."/>
            <person name="Lyhne E.K."/>
            <person name="Kogle M.E."/>
            <person name="Wiebenga A."/>
            <person name="Kun R.S."/>
            <person name="Lubbers R.J."/>
            <person name="Makela M.R."/>
            <person name="Barry K."/>
            <person name="Chovatia M."/>
            <person name="Clum A."/>
            <person name="Daum C."/>
            <person name="Haridas S."/>
            <person name="He G."/>
            <person name="LaButti K."/>
            <person name="Lipzen A."/>
            <person name="Mondo S."/>
            <person name="Pangilinan J."/>
            <person name="Riley R."/>
            <person name="Salamov A."/>
            <person name="Simmons B.A."/>
            <person name="Magnuson J.K."/>
            <person name="Henrissat B."/>
            <person name="Mortensen U.H."/>
            <person name="Larsen T.O."/>
            <person name="De vries R.P."/>
            <person name="Grigoriev I.V."/>
            <person name="Machida M."/>
            <person name="Baker S.E."/>
            <person name="Andersen M.R."/>
        </authorList>
    </citation>
    <scope>NUCLEOTIDE SEQUENCE [LARGE SCALE GENOMIC DNA]</scope>
    <source>
        <strain evidence="1 2">CBS 126849</strain>
    </source>
</reference>
<evidence type="ECO:0000313" key="1">
    <source>
        <dbReference type="EMBL" id="KAB8216883.1"/>
    </source>
</evidence>
<keyword evidence="2" id="KW-1185">Reference proteome</keyword>
<dbReference type="Proteomes" id="UP000326799">
    <property type="component" value="Unassembled WGS sequence"/>
</dbReference>